<proteinExistence type="predicted"/>
<reference evidence="1 2" key="1">
    <citation type="submission" date="2014-06" db="EMBL/GenBank/DDBJ databases">
        <title>Saccharopolyspora rectivirgula DSM-43113 Genome sequencing.</title>
        <authorList>
            <person name="Barrera C."/>
            <person name="Millon L."/>
            <person name="Rognon B."/>
            <person name="Zaugg C."/>
            <person name="Monod M."/>
        </authorList>
    </citation>
    <scope>NUCLEOTIDE SEQUENCE [LARGE SCALE GENOMIC DNA]</scope>
    <source>
        <strain evidence="1 2">DSM 43113</strain>
    </source>
</reference>
<name>A0A073AVE7_9PSEU</name>
<sequence>MEMPHSGQGDVHHQERTGDPAYVYAGEWTDRQGVVHIRNASTGCTYCGLTTSSRSTTHSVVGCDQCVAISIGAYARHDCGRGCCGAD</sequence>
<accession>A0A073AVE7</accession>
<dbReference type="AlphaFoldDB" id="A0A073AVE7"/>
<protein>
    <submittedName>
        <fullName evidence="1">Uncharacterized protein</fullName>
    </submittedName>
</protein>
<dbReference type="EMBL" id="JNVU01000039">
    <property type="protein sequence ID" value="KEI43370.1"/>
    <property type="molecule type" value="Genomic_DNA"/>
</dbReference>
<organism evidence="1 2">
    <name type="scientific">Saccharopolyspora rectivirgula</name>
    <dbReference type="NCBI Taxonomy" id="28042"/>
    <lineage>
        <taxon>Bacteria</taxon>
        <taxon>Bacillati</taxon>
        <taxon>Actinomycetota</taxon>
        <taxon>Actinomycetes</taxon>
        <taxon>Pseudonocardiales</taxon>
        <taxon>Pseudonocardiaceae</taxon>
        <taxon>Saccharopolyspora</taxon>
    </lineage>
</organism>
<keyword evidence="2" id="KW-1185">Reference proteome</keyword>
<evidence type="ECO:0000313" key="2">
    <source>
        <dbReference type="Proteomes" id="UP000031419"/>
    </source>
</evidence>
<evidence type="ECO:0000313" key="1">
    <source>
        <dbReference type="EMBL" id="KEI43370.1"/>
    </source>
</evidence>
<comment type="caution">
    <text evidence="1">The sequence shown here is derived from an EMBL/GenBank/DDBJ whole genome shotgun (WGS) entry which is preliminary data.</text>
</comment>
<dbReference type="Proteomes" id="UP000031419">
    <property type="component" value="Unassembled WGS sequence"/>
</dbReference>
<gene>
    <name evidence="1" type="ORF">GU90_16590</name>
</gene>